<dbReference type="HOGENOM" id="CLU_071040_0_1_9"/>
<accession>A0A0F4LDI3</accession>
<dbReference type="Pfam" id="PF06182">
    <property type="entry name" value="ABC2_membrane_6"/>
    <property type="match status" value="1"/>
</dbReference>
<dbReference type="Proteomes" id="UP000033533">
    <property type="component" value="Unassembled WGS sequence"/>
</dbReference>
<gene>
    <name evidence="2" type="ORF">JF76_06930</name>
</gene>
<comment type="caution">
    <text evidence="2">The sequence shown here is derived from an EMBL/GenBank/DDBJ whole genome shotgun (WGS) entry which is preliminary data.</text>
</comment>
<proteinExistence type="predicted"/>
<dbReference type="STRING" id="1218493.JF76_06930"/>
<feature type="transmembrane region" description="Helical" evidence="1">
    <location>
        <begin position="65"/>
        <end position="83"/>
    </location>
</feature>
<dbReference type="AlphaFoldDB" id="A0A0F4LDI3"/>
<keyword evidence="1" id="KW-1133">Transmembrane helix</keyword>
<dbReference type="InterPro" id="IPR010390">
    <property type="entry name" value="ABC-2_transporter-like"/>
</dbReference>
<dbReference type="PANTHER" id="PTHR36833">
    <property type="entry name" value="SLR0610 PROTEIN-RELATED"/>
    <property type="match status" value="1"/>
</dbReference>
<dbReference type="EMBL" id="JXBY01000016">
    <property type="protein sequence ID" value="KJY56383.1"/>
    <property type="molecule type" value="Genomic_DNA"/>
</dbReference>
<dbReference type="PATRIC" id="fig|1218493.3.peg.739"/>
<evidence type="ECO:0000313" key="2">
    <source>
        <dbReference type="EMBL" id="KJY56383.1"/>
    </source>
</evidence>
<feature type="transmembrane region" description="Helical" evidence="1">
    <location>
        <begin position="231"/>
        <end position="250"/>
    </location>
</feature>
<name>A0A0F4LDI3_9LACO</name>
<protein>
    <submittedName>
        <fullName evidence="2">Multidrug efflux associated membrane protein</fullName>
    </submittedName>
</protein>
<sequence>MIMKSKLKVVKSLIKIALLQTISFRLDTLFGIISSILWLGIPIAFFKVIYLNVDTIGGWTYKECLLLVGVYTMLDGFLMAFLVKSMPKMEKDIREGTLDSILLKPINAKVYYFFSAIEFTQLINSILGVFVIIYACQGISINIDQVLFFFLSCVFGCILYYSLWYLWTISAFWFPTNFGRNDLFLSMIQMSRYPASIYRGLGNIIFNFILPFGLIACPATIILIRPRQWQIMLLQLLIASLFLFLDHWVWNLGLKKYNGAGR</sequence>
<evidence type="ECO:0000256" key="1">
    <source>
        <dbReference type="SAM" id="Phobius"/>
    </source>
</evidence>
<feature type="transmembrane region" description="Helical" evidence="1">
    <location>
        <begin position="29"/>
        <end position="53"/>
    </location>
</feature>
<evidence type="ECO:0000313" key="3">
    <source>
        <dbReference type="Proteomes" id="UP000033533"/>
    </source>
</evidence>
<organism evidence="2 3">
    <name type="scientific">Lactobacillus kullabergensis</name>
    <dbReference type="NCBI Taxonomy" id="1218493"/>
    <lineage>
        <taxon>Bacteria</taxon>
        <taxon>Bacillati</taxon>
        <taxon>Bacillota</taxon>
        <taxon>Bacilli</taxon>
        <taxon>Lactobacillales</taxon>
        <taxon>Lactobacillaceae</taxon>
        <taxon>Lactobacillus</taxon>
    </lineage>
</organism>
<keyword evidence="1" id="KW-0472">Membrane</keyword>
<dbReference type="PANTHER" id="PTHR36833:SF2">
    <property type="entry name" value="SLR0610 PROTEIN"/>
    <property type="match status" value="1"/>
</dbReference>
<feature type="transmembrane region" description="Helical" evidence="1">
    <location>
        <begin position="204"/>
        <end position="224"/>
    </location>
</feature>
<keyword evidence="1" id="KW-0812">Transmembrane</keyword>
<feature type="transmembrane region" description="Helical" evidence="1">
    <location>
        <begin position="110"/>
        <end position="134"/>
    </location>
</feature>
<feature type="transmembrane region" description="Helical" evidence="1">
    <location>
        <begin position="146"/>
        <end position="167"/>
    </location>
</feature>
<reference evidence="2 3" key="1">
    <citation type="submission" date="2014-12" db="EMBL/GenBank/DDBJ databases">
        <title>Comparative genomics of the lactic acid bacteria isolated from the honey bee gut.</title>
        <authorList>
            <person name="Ellegaard K.M."/>
            <person name="Tamarit D."/>
            <person name="Javelind E."/>
            <person name="Olofsson T."/>
            <person name="Andersson S.G."/>
            <person name="Vasquez A."/>
        </authorList>
    </citation>
    <scope>NUCLEOTIDE SEQUENCE [LARGE SCALE GENOMIC DNA]</scope>
    <source>
        <strain evidence="2 3">Biut2</strain>
    </source>
</reference>